<dbReference type="InParanoid" id="A3LWG8"/>
<dbReference type="AlphaFoldDB" id="A3LWG8"/>
<evidence type="ECO:0000313" key="2">
    <source>
        <dbReference type="Proteomes" id="UP000002258"/>
    </source>
</evidence>
<gene>
    <name evidence="1" type="ORF">PICST_32467</name>
</gene>
<sequence length="151" mass="17913">MAAPKSPKLEKYIRRTGINPYDIEQEIRFPYYIHFINEEKSVIKYDFGTVQTRLDMIITERTGIYSKSGDDYIIKDIHGNVKLVFNKHYAGEIGLAEVIEDYRMKAIEAGINTDMVPNSRYLTKEISNRDIEKYKKKYRRYLDKKFNILLE</sequence>
<dbReference type="KEGG" id="pic:PICST_32467"/>
<dbReference type="GeneID" id="4839092"/>
<proteinExistence type="predicted"/>
<dbReference type="EMBL" id="CP000499">
    <property type="protein sequence ID" value="ABN67275.1"/>
    <property type="molecule type" value="Genomic_DNA"/>
</dbReference>
<protein>
    <submittedName>
        <fullName evidence="1">Uncharacterized protein</fullName>
    </submittedName>
</protein>
<name>A3LWG8_PICST</name>
<evidence type="ECO:0000313" key="1">
    <source>
        <dbReference type="EMBL" id="ABN67275.1"/>
    </source>
</evidence>
<accession>A3LWG8</accession>
<dbReference type="Proteomes" id="UP000002258">
    <property type="component" value="Chromosome 5"/>
</dbReference>
<keyword evidence="2" id="KW-1185">Reference proteome</keyword>
<dbReference type="RefSeq" id="XP_001385304.1">
    <property type="nucleotide sequence ID" value="XM_001385267.1"/>
</dbReference>
<organism evidence="1 2">
    <name type="scientific">Scheffersomyces stipitis (strain ATCC 58785 / CBS 6054 / NBRC 10063 / NRRL Y-11545)</name>
    <name type="common">Yeast</name>
    <name type="synonym">Pichia stipitis</name>
    <dbReference type="NCBI Taxonomy" id="322104"/>
    <lineage>
        <taxon>Eukaryota</taxon>
        <taxon>Fungi</taxon>
        <taxon>Dikarya</taxon>
        <taxon>Ascomycota</taxon>
        <taxon>Saccharomycotina</taxon>
        <taxon>Pichiomycetes</taxon>
        <taxon>Debaryomycetaceae</taxon>
        <taxon>Scheffersomyces</taxon>
    </lineage>
</organism>
<dbReference type="HOGENOM" id="CLU_1732165_0_0_1"/>
<reference evidence="1 2" key="1">
    <citation type="journal article" date="2007" name="Nat. Biotechnol.">
        <title>Genome sequence of the lignocellulose-bioconverting and xylose-fermenting yeast Pichia stipitis.</title>
        <authorList>
            <person name="Jeffries T.W."/>
            <person name="Grigoriev I.V."/>
            <person name="Grimwood J."/>
            <person name="Laplaza J.M."/>
            <person name="Aerts A."/>
            <person name="Salamov A."/>
            <person name="Schmutz J."/>
            <person name="Lindquist E."/>
            <person name="Dehal P."/>
            <person name="Shapiro H."/>
            <person name="Jin Y.S."/>
            <person name="Passoth V."/>
            <person name="Richardson P.M."/>
        </authorList>
    </citation>
    <scope>NUCLEOTIDE SEQUENCE [LARGE SCALE GENOMIC DNA]</scope>
    <source>
        <strain evidence="2">ATCC 58785 / CBS 6054 / NBRC 10063 / NRRL Y-11545</strain>
    </source>
</reference>